<accession>A0ABQ2Y2S7</accession>
<proteinExistence type="predicted"/>
<comment type="caution">
    <text evidence="2">The sequence shown here is derived from an EMBL/GenBank/DDBJ whole genome shotgun (WGS) entry which is preliminary data.</text>
</comment>
<evidence type="ECO:0000313" key="2">
    <source>
        <dbReference type="EMBL" id="GGX53626.1"/>
    </source>
</evidence>
<dbReference type="CDD" id="cd12108">
    <property type="entry name" value="Hr-like"/>
    <property type="match status" value="1"/>
</dbReference>
<evidence type="ECO:0000259" key="1">
    <source>
        <dbReference type="Pfam" id="PF01814"/>
    </source>
</evidence>
<dbReference type="RefSeq" id="WP_189358928.1">
    <property type="nucleotide sequence ID" value="NZ_BMYU01000012.1"/>
</dbReference>
<dbReference type="Proteomes" id="UP000653343">
    <property type="component" value="Unassembled WGS sequence"/>
</dbReference>
<dbReference type="InterPro" id="IPR012312">
    <property type="entry name" value="Hemerythrin-like"/>
</dbReference>
<evidence type="ECO:0000313" key="3">
    <source>
        <dbReference type="Proteomes" id="UP000653343"/>
    </source>
</evidence>
<dbReference type="Gene3D" id="1.20.120.520">
    <property type="entry name" value="nmb1532 protein domain like"/>
    <property type="match status" value="1"/>
</dbReference>
<name>A0ABQ2Y2S7_9BURK</name>
<gene>
    <name evidence="2" type="ORF">GCM10010946_35360</name>
</gene>
<dbReference type="Pfam" id="PF01814">
    <property type="entry name" value="Hemerythrin"/>
    <property type="match status" value="1"/>
</dbReference>
<feature type="domain" description="Hemerythrin-like" evidence="1">
    <location>
        <begin position="14"/>
        <end position="153"/>
    </location>
</feature>
<dbReference type="EMBL" id="BMYU01000012">
    <property type="protein sequence ID" value="GGX53626.1"/>
    <property type="molecule type" value="Genomic_DNA"/>
</dbReference>
<organism evidence="2 3">
    <name type="scientific">Undibacterium squillarum</name>
    <dbReference type="NCBI Taxonomy" id="1131567"/>
    <lineage>
        <taxon>Bacteria</taxon>
        <taxon>Pseudomonadati</taxon>
        <taxon>Pseudomonadota</taxon>
        <taxon>Betaproteobacteria</taxon>
        <taxon>Burkholderiales</taxon>
        <taxon>Oxalobacteraceae</taxon>
        <taxon>Undibacterium</taxon>
    </lineage>
</organism>
<keyword evidence="3" id="KW-1185">Reference proteome</keyword>
<reference evidence="3" key="1">
    <citation type="journal article" date="2019" name="Int. J. Syst. Evol. Microbiol.">
        <title>The Global Catalogue of Microorganisms (GCM) 10K type strain sequencing project: providing services to taxonomists for standard genome sequencing and annotation.</title>
        <authorList>
            <consortium name="The Broad Institute Genomics Platform"/>
            <consortium name="The Broad Institute Genome Sequencing Center for Infectious Disease"/>
            <person name="Wu L."/>
            <person name="Ma J."/>
        </authorList>
    </citation>
    <scope>NUCLEOTIDE SEQUENCE [LARGE SCALE GENOMIC DNA]</scope>
    <source>
        <strain evidence="3">KCTC 23917</strain>
    </source>
</reference>
<protein>
    <recommendedName>
        <fullName evidence="1">Hemerythrin-like domain-containing protein</fullName>
    </recommendedName>
</protein>
<sequence length="179" mass="20229">MPNLYDTAPAFDEPIAVIRHCHERIRKQLTTLDKLVNYLPDRGVDESVQSAAKAVLKYFDKAAPLHHQDEEVDLLPALRATAQGDDARQLEQTTATILRHHKEMERLWQTLRSQLEALEDGSGYDLSAADVEDFSALYREHMALEEGQIAPLAIRVLSEQQMRELGASMQERRGIVPAT</sequence>